<feature type="compositionally biased region" description="Low complexity" evidence="3">
    <location>
        <begin position="971"/>
        <end position="1012"/>
    </location>
</feature>
<evidence type="ECO:0000313" key="6">
    <source>
        <dbReference type="EMBL" id="KAF1801357.1"/>
    </source>
</evidence>
<dbReference type="Pfam" id="PF01369">
    <property type="entry name" value="Sec7"/>
    <property type="match status" value="1"/>
</dbReference>
<dbReference type="InterPro" id="IPR011993">
    <property type="entry name" value="PH-like_dom_sf"/>
</dbReference>
<proteinExistence type="inferred from homology"/>
<evidence type="ECO:0000256" key="1">
    <source>
        <dbReference type="ARBA" id="ARBA00005964"/>
    </source>
</evidence>
<feature type="compositionally biased region" description="Low complexity" evidence="3">
    <location>
        <begin position="27"/>
        <end position="45"/>
    </location>
</feature>
<dbReference type="Proteomes" id="UP000469890">
    <property type="component" value="Unassembled WGS sequence"/>
</dbReference>
<dbReference type="InterPro" id="IPR000904">
    <property type="entry name" value="Sec7_dom"/>
</dbReference>
<dbReference type="Gene3D" id="1.10.220.20">
    <property type="match status" value="1"/>
</dbReference>
<feature type="region of interest" description="Disordered" evidence="3">
    <location>
        <begin position="1626"/>
        <end position="1652"/>
    </location>
</feature>
<feature type="region of interest" description="Disordered" evidence="3">
    <location>
        <begin position="269"/>
        <end position="301"/>
    </location>
</feature>
<feature type="compositionally biased region" description="Low complexity" evidence="3">
    <location>
        <begin position="280"/>
        <end position="291"/>
    </location>
</feature>
<feature type="compositionally biased region" description="Polar residues" evidence="3">
    <location>
        <begin position="1"/>
        <end position="15"/>
    </location>
</feature>
<dbReference type="InterPro" id="IPR035999">
    <property type="entry name" value="Sec7_dom_sf"/>
</dbReference>
<comment type="similarity">
    <text evidence="1">Belongs to the type-B carboxylesterase/lipase family.</text>
</comment>
<dbReference type="PANTHER" id="PTHR43142">
    <property type="entry name" value="CARBOXYLIC ESTER HYDROLASE"/>
    <property type="match status" value="1"/>
</dbReference>
<dbReference type="InterPro" id="IPR023394">
    <property type="entry name" value="Sec7_C_sf"/>
</dbReference>
<accession>A0A8H4BFI9</accession>
<evidence type="ECO:0000259" key="4">
    <source>
        <dbReference type="PROSITE" id="PS50003"/>
    </source>
</evidence>
<feature type="compositionally biased region" description="Acidic residues" evidence="3">
    <location>
        <begin position="173"/>
        <end position="183"/>
    </location>
</feature>
<dbReference type="GO" id="GO:0032012">
    <property type="term" value="P:regulation of ARF protein signal transduction"/>
    <property type="evidence" value="ECO:0007669"/>
    <property type="project" value="InterPro"/>
</dbReference>
<reference evidence="6 7" key="1">
    <citation type="submission" date="2019-09" db="EMBL/GenBank/DDBJ databases">
        <authorList>
            <consortium name="DOE Joint Genome Institute"/>
            <person name="Mondo S.J."/>
            <person name="Navarro-Mendoza M.I."/>
            <person name="Perez-Arques C."/>
            <person name="Panchal S."/>
            <person name="Nicolas F.E."/>
            <person name="Ganguly P."/>
            <person name="Pangilinan J."/>
            <person name="Grigoriev I."/>
            <person name="Heitman J."/>
            <person name="Sanya K."/>
            <person name="Garre V."/>
        </authorList>
    </citation>
    <scope>NUCLEOTIDE SEQUENCE [LARGE SCALE GENOMIC DNA]</scope>
    <source>
        <strain evidence="6 7">MU402</strain>
    </source>
</reference>
<dbReference type="EMBL" id="JAAECE010000005">
    <property type="protein sequence ID" value="KAF1801357.1"/>
    <property type="molecule type" value="Genomic_DNA"/>
</dbReference>
<feature type="compositionally biased region" description="Low complexity" evidence="3">
    <location>
        <begin position="344"/>
        <end position="365"/>
    </location>
</feature>
<feature type="region of interest" description="Disordered" evidence="3">
    <location>
        <begin position="1"/>
        <end position="53"/>
    </location>
</feature>
<feature type="domain" description="PH" evidence="4">
    <location>
        <begin position="907"/>
        <end position="929"/>
    </location>
</feature>
<dbReference type="Gene3D" id="2.30.29.30">
    <property type="entry name" value="Pleckstrin-homology domain (PH domain)/Phosphotyrosine-binding domain (PTB)"/>
    <property type="match status" value="1"/>
</dbReference>
<sequence length="1652" mass="185862">MDSSNSEYTVSSEPSASHRDTSDTLDVKTSSSSSNNDRKNSTSSVGSGGSHSFTQRLIDRGVAVPSSFSNWEKLKSSEDTFFSPGSFDFDSHYGMSPFITPSFSTTTTAANEVDGSLYKSLKHRYEKERVGNSSARIVTDDEEDAATLATSSTTTSPLSALQCQKKKQRAEDSDIELSDEEDASMTLEKLQLPLAQRSRRSRSPLSFPPTNVNNSASVRSGHAAAPARPPPPADGIFDLMKPQNYQDMYEEAPKLSASVLKIKQLLTTAPTPAPAPAPAQPTTAPTKQPSTKPLPNPPRQHLLHTPVFQVVNANTVKDRYLFLFNDLLLICKPIMDENIIVSSSSSSNNNNNNGSSNSNNSNSANRHGSNQEKNRYRFRPNEHSLFQVKNIVQLGQLTLYISKDDFYHASNTGPTTIEMGPDGRPILPPARKIHPIMASALRKFETNANLGIQYLIDKRVLTNDPLSIANFLFKTPDLNRRQLGYYLSDLKNSDVYDAFLECFRLVGLRLDEALRILLTTFRLPSNWEALEYLIERFAKKWHDANQNVIKFHEDMVVKVVVAMLFLNAECWYDATSERDVFWYARELKERQDRQAKRKMSVIDYQRPNSSLQKPSSSATTSRARQSVAVEPLHYIMSLRARGNSQPTLDDFLERWNYYDQYHLVPREFMEEMYKSIGEERLETGWDNKTGRRIQTSTHESDDAGVGRPKIVSPSVQQGSQDVVITVIPHRLPTRLTKGLPSNPITISIPAPDAGLQIKLRGQDLVFEPNVLDFSHSCIQTFTITGNTLGRTSLMFIKTGDNAGNYVSPTLPRTKSVVVERPFMRYTFQIGFKHVDHDKDKKKMLMEEEEGTRKKEDDTNIKSVKKSRNATRRNRDEKEHDDGNGDEEDDDDGEEEAGRQVHMVNRKYTFSVETEEERIEWLEALKRLSGYVNEERNQKSIAQLHNMSSEARVALQVLKEVLLADEVKKGTARTTTTSSTNTSSNANKNNNTAANTSTAANTNTVGNASSAANPSLEEDRHGNTMRLLLPAKKKKEDDRSSIMTTATSTSTTANVVTKRGHEIVKLVVQNSMVPLVLGFLKKQEDQQPLQMEEQQEPYDAPLTQVIPTTSDEGNQVEVFLGIPYAQPPIGTLRFQPTVELHTPDQERLCIEHAPAAPQTAMPFDTLMCVQIDHQSEDCLYLNIWTPDTVKSKKRPVIVWFHPGACMSGSSSQPFWDGTNLARNDAIIVSFNYRLGALGWMSMDHLSSDLKGSGNLGLLDQIAALKWVQNNIAEFGGDPNNVTAFGSSAGSTCILSIILAENTAGLFHKIVLQSPPMFMVSPQEWAEMKGDIFARSLALDKSDLVQDLQAVEVETFLDSQTFMTTWPNFLEGLAPIGPNQDKQVLPSTVIEHFFHEPLPKGYENLEVVIGYTRDEFNFFFPFLPNFQDMDDTMFVRGYFTHIFGRKNARRAYEIYKQEILPPMSPPSEVTRYMCSDVMCRIATMLTAENLATNGHKVYLYEWDYESNDVQNVIKAAHMVDSVFSWDNLMYWTDNPFLGPGDDFERDRIAKQISGAIINFAKTGSPNHDGIPEWPLYITNDVRDRHAMIFDREVRVEHNIYDEGLQLWKTVLKDYVKTPMFPVNPRAVDVKKGSLTSPPPEDLSQNKKRKLDHTE</sequence>
<feature type="compositionally biased region" description="Acidic residues" evidence="3">
    <location>
        <begin position="883"/>
        <end position="894"/>
    </location>
</feature>
<gene>
    <name evidence="6" type="ORF">FB192DRAFT_1437629</name>
</gene>
<dbReference type="InterPro" id="IPR019819">
    <property type="entry name" value="Carboxylesterase_B_CS"/>
</dbReference>
<feature type="compositionally biased region" description="Low complexity" evidence="3">
    <location>
        <begin position="148"/>
        <end position="161"/>
    </location>
</feature>
<evidence type="ECO:0000256" key="3">
    <source>
        <dbReference type="SAM" id="MobiDB-lite"/>
    </source>
</evidence>
<dbReference type="SUPFAM" id="SSF48425">
    <property type="entry name" value="Sec7 domain"/>
    <property type="match status" value="1"/>
</dbReference>
<dbReference type="SMART" id="SM00222">
    <property type="entry name" value="Sec7"/>
    <property type="match status" value="1"/>
</dbReference>
<dbReference type="SUPFAM" id="SSF53474">
    <property type="entry name" value="alpha/beta-Hydrolases"/>
    <property type="match status" value="1"/>
</dbReference>
<feature type="compositionally biased region" description="Basic residues" evidence="3">
    <location>
        <begin position="862"/>
        <end position="871"/>
    </location>
</feature>
<organism evidence="6 7">
    <name type="scientific">Mucor circinelloides f. lusitanicus</name>
    <name type="common">Mucor racemosus var. lusitanicus</name>
    <dbReference type="NCBI Taxonomy" id="29924"/>
    <lineage>
        <taxon>Eukaryota</taxon>
        <taxon>Fungi</taxon>
        <taxon>Fungi incertae sedis</taxon>
        <taxon>Mucoromycota</taxon>
        <taxon>Mucoromycotina</taxon>
        <taxon>Mucoromycetes</taxon>
        <taxon>Mucorales</taxon>
        <taxon>Mucorineae</taxon>
        <taxon>Mucoraceae</taxon>
        <taxon>Mucor</taxon>
    </lineage>
</organism>
<feature type="compositionally biased region" description="Basic and acidic residues" evidence="3">
    <location>
        <begin position="16"/>
        <end position="26"/>
    </location>
</feature>
<dbReference type="Gene3D" id="3.40.50.1820">
    <property type="entry name" value="alpha/beta hydrolase"/>
    <property type="match status" value="1"/>
</dbReference>
<dbReference type="Gene3D" id="1.10.1000.11">
    <property type="entry name" value="Arf Nucleotide-binding Site Opener,domain 2"/>
    <property type="match status" value="1"/>
</dbReference>
<feature type="compositionally biased region" description="Basic and acidic residues" evidence="3">
    <location>
        <begin position="872"/>
        <end position="882"/>
    </location>
</feature>
<dbReference type="GO" id="GO:0005085">
    <property type="term" value="F:guanyl-nucleotide exchange factor activity"/>
    <property type="evidence" value="ECO:0007669"/>
    <property type="project" value="InterPro"/>
</dbReference>
<dbReference type="InterPro" id="IPR002018">
    <property type="entry name" value="CarbesteraseB"/>
</dbReference>
<dbReference type="Pfam" id="PF00135">
    <property type="entry name" value="COesterase"/>
    <property type="match status" value="1"/>
</dbReference>
<evidence type="ECO:0000256" key="2">
    <source>
        <dbReference type="ARBA" id="ARBA00022801"/>
    </source>
</evidence>
<feature type="region of interest" description="Disordered" evidence="3">
    <location>
        <begin position="344"/>
        <end position="372"/>
    </location>
</feature>
<dbReference type="GO" id="GO:0016787">
    <property type="term" value="F:hydrolase activity"/>
    <property type="evidence" value="ECO:0007669"/>
    <property type="project" value="UniProtKB-KW"/>
</dbReference>
<feature type="compositionally biased region" description="Basic residues" evidence="3">
    <location>
        <begin position="1643"/>
        <end position="1652"/>
    </location>
</feature>
<protein>
    <submittedName>
        <fullName evidence="6">Carboxylesterase family-domain-containing protein</fullName>
    </submittedName>
</protein>
<feature type="region of interest" description="Disordered" evidence="3">
    <location>
        <begin position="844"/>
        <end position="900"/>
    </location>
</feature>
<keyword evidence="2" id="KW-0378">Hydrolase</keyword>
<dbReference type="InterPro" id="IPR001849">
    <property type="entry name" value="PH_domain"/>
</dbReference>
<name>A0A8H4BFI9_MUCCL</name>
<dbReference type="PROSITE" id="PS50003">
    <property type="entry name" value="PH_DOMAIN"/>
    <property type="match status" value="1"/>
</dbReference>
<dbReference type="InterPro" id="IPR029058">
    <property type="entry name" value="AB_hydrolase_fold"/>
</dbReference>
<dbReference type="PROSITE" id="PS00941">
    <property type="entry name" value="CARBOXYLESTERASE_B_2"/>
    <property type="match status" value="1"/>
</dbReference>
<dbReference type="SUPFAM" id="SSF50729">
    <property type="entry name" value="PH domain-like"/>
    <property type="match status" value="1"/>
</dbReference>
<feature type="domain" description="SEC7" evidence="5">
    <location>
        <begin position="426"/>
        <end position="679"/>
    </location>
</feature>
<feature type="region of interest" description="Disordered" evidence="3">
    <location>
        <begin position="148"/>
        <end position="239"/>
    </location>
</feature>
<dbReference type="PANTHER" id="PTHR43142:SF1">
    <property type="entry name" value="CARBOXYLIC ESTER HYDROLASE"/>
    <property type="match status" value="1"/>
</dbReference>
<feature type="compositionally biased region" description="Basic and acidic residues" evidence="3">
    <location>
        <begin position="844"/>
        <end position="859"/>
    </location>
</feature>
<dbReference type="PROSITE" id="PS50190">
    <property type="entry name" value="SEC7"/>
    <property type="match status" value="1"/>
</dbReference>
<feature type="region of interest" description="Disordered" evidence="3">
    <location>
        <begin position="969"/>
        <end position="1023"/>
    </location>
</feature>
<comment type="caution">
    <text evidence="6">The sequence shown here is derived from an EMBL/GenBank/DDBJ whole genome shotgun (WGS) entry which is preliminary data.</text>
</comment>
<evidence type="ECO:0000313" key="7">
    <source>
        <dbReference type="Proteomes" id="UP000469890"/>
    </source>
</evidence>
<evidence type="ECO:0000259" key="5">
    <source>
        <dbReference type="PROSITE" id="PS50190"/>
    </source>
</evidence>